<comment type="caution">
    <text evidence="1">The sequence shown here is derived from an EMBL/GenBank/DDBJ whole genome shotgun (WGS) entry which is preliminary data.</text>
</comment>
<keyword evidence="2" id="KW-1185">Reference proteome</keyword>
<name>A0A919RC62_9ACTN</name>
<gene>
    <name evidence="1" type="primary">paaC</name>
    <name evidence="1" type="ORF">Ssi02_14290</name>
</gene>
<dbReference type="Gene3D" id="1.20.1260.10">
    <property type="match status" value="1"/>
</dbReference>
<dbReference type="InterPro" id="IPR012347">
    <property type="entry name" value="Ferritin-like"/>
</dbReference>
<dbReference type="AlphaFoldDB" id="A0A919RC62"/>
<sequence>MPSDNAYDAGAHAGDGEWAFETRFNDPFRGIDTTIPAGVDGMDLAVYCLMLGDDALIMSNRLQQWCTRAPELEDEVAIAHIALDLLGQARMLLSRAGQVDGSGRDEDDLAYFREEHEFRNVRLVEVASADFSELMARLLVFSVWRLAMLHRLAVSLDPVLATLATRGLKEVAYHRAYSAGWVVRLGDGSPYSRERAQSALETVWPLVDELFTTHDVERLAADNRTGVDPCDLRNEFDLVIGQILRTATLVVPDVVSLSGIGGRYGVHTKAMGPLLAEFQSVARDESSP</sequence>
<dbReference type="GO" id="GO:0010124">
    <property type="term" value="P:phenylacetate catabolic process"/>
    <property type="evidence" value="ECO:0007669"/>
    <property type="project" value="InterPro"/>
</dbReference>
<dbReference type="InterPro" id="IPR007814">
    <property type="entry name" value="PaaA_PaaC"/>
</dbReference>
<evidence type="ECO:0000313" key="2">
    <source>
        <dbReference type="Proteomes" id="UP000606172"/>
    </source>
</evidence>
<dbReference type="NCBIfam" id="TIGR02158">
    <property type="entry name" value="PA_CoA_Oxy3"/>
    <property type="match status" value="1"/>
</dbReference>
<dbReference type="Proteomes" id="UP000606172">
    <property type="component" value="Unassembled WGS sequence"/>
</dbReference>
<dbReference type="InterPro" id="IPR009078">
    <property type="entry name" value="Ferritin-like_SF"/>
</dbReference>
<dbReference type="PANTHER" id="PTHR30458">
    <property type="entry name" value="PHENYLACETIC ACID DEGRADATION PROTEIN PAA"/>
    <property type="match status" value="1"/>
</dbReference>
<dbReference type="GO" id="GO:0005829">
    <property type="term" value="C:cytosol"/>
    <property type="evidence" value="ECO:0007669"/>
    <property type="project" value="TreeGrafter"/>
</dbReference>
<reference evidence="1" key="1">
    <citation type="submission" date="2021-01" db="EMBL/GenBank/DDBJ databases">
        <title>Whole genome shotgun sequence of Sinosporangium siamense NBRC 109515.</title>
        <authorList>
            <person name="Komaki H."/>
            <person name="Tamura T."/>
        </authorList>
    </citation>
    <scope>NUCLEOTIDE SEQUENCE</scope>
    <source>
        <strain evidence="1">NBRC 109515</strain>
    </source>
</reference>
<dbReference type="EMBL" id="BOOW01000008">
    <property type="protein sequence ID" value="GII91198.1"/>
    <property type="molecule type" value="Genomic_DNA"/>
</dbReference>
<dbReference type="RefSeq" id="WP_204022351.1">
    <property type="nucleotide sequence ID" value="NZ_BOOW01000008.1"/>
</dbReference>
<dbReference type="PANTHER" id="PTHR30458:SF0">
    <property type="entry name" value="1,2-PHENYLACETYL-COA EPOXIDASE, SUBUNIT C"/>
    <property type="match status" value="1"/>
</dbReference>
<proteinExistence type="predicted"/>
<dbReference type="InterPro" id="IPR011882">
    <property type="entry name" value="PaaC"/>
</dbReference>
<accession>A0A919RC62</accession>
<evidence type="ECO:0000313" key="1">
    <source>
        <dbReference type="EMBL" id="GII91198.1"/>
    </source>
</evidence>
<dbReference type="InterPro" id="IPR052703">
    <property type="entry name" value="Aromatic_CoA_ox/epox"/>
</dbReference>
<dbReference type="Pfam" id="PF05138">
    <property type="entry name" value="PaaA_PaaC"/>
    <property type="match status" value="1"/>
</dbReference>
<dbReference type="SUPFAM" id="SSF47240">
    <property type="entry name" value="Ferritin-like"/>
    <property type="match status" value="1"/>
</dbReference>
<organism evidence="1 2">
    <name type="scientific">Sinosporangium siamense</name>
    <dbReference type="NCBI Taxonomy" id="1367973"/>
    <lineage>
        <taxon>Bacteria</taxon>
        <taxon>Bacillati</taxon>
        <taxon>Actinomycetota</taxon>
        <taxon>Actinomycetes</taxon>
        <taxon>Streptosporangiales</taxon>
        <taxon>Streptosporangiaceae</taxon>
        <taxon>Sinosporangium</taxon>
    </lineage>
</organism>
<protein>
    <submittedName>
        <fullName evidence="1">Phenylacetate-CoA oxygenase subunit PaaI</fullName>
    </submittedName>
</protein>